<proteinExistence type="predicted"/>
<comment type="caution">
    <text evidence="1">The sequence shown here is derived from an EMBL/GenBank/DDBJ whole genome shotgun (WGS) entry which is preliminary data.</text>
</comment>
<keyword evidence="2" id="KW-1185">Reference proteome</keyword>
<name>A0A369UN32_9GAMM</name>
<gene>
    <name evidence="1" type="ORF">DVJ77_20860</name>
</gene>
<protein>
    <submittedName>
        <fullName evidence="1">Uncharacterized protein</fullName>
    </submittedName>
</protein>
<dbReference type="AlphaFoldDB" id="A0A369UN32"/>
<sequence>MKIDYAAQCRFFSAEDAIRYALAAYYAATQNIEPPKGEDWLIDGQPYACASDFADAFVQEVADRVSAAAYAQRLPRLASDITGTWWPNDGEELTSAGEVFLRRIMNHLPPVDNRVHNRPSNGAENA</sequence>
<evidence type="ECO:0000313" key="2">
    <source>
        <dbReference type="Proteomes" id="UP000253782"/>
    </source>
</evidence>
<evidence type="ECO:0000313" key="1">
    <source>
        <dbReference type="EMBL" id="RDD79729.1"/>
    </source>
</evidence>
<accession>A0A369UN32</accession>
<dbReference type="Proteomes" id="UP000253782">
    <property type="component" value="Unassembled WGS sequence"/>
</dbReference>
<dbReference type="OrthoDB" id="5959402at2"/>
<dbReference type="RefSeq" id="WP_114847472.1">
    <property type="nucleotide sequence ID" value="NZ_JBHSPE010000003.1"/>
</dbReference>
<dbReference type="EMBL" id="QQAH01000031">
    <property type="protein sequence ID" value="RDD79729.1"/>
    <property type="molecule type" value="Genomic_DNA"/>
</dbReference>
<reference evidence="1 2" key="1">
    <citation type="submission" date="2018-07" db="EMBL/GenBank/DDBJ databases">
        <title>Dyella tabacisoli L4-6T, whole genome shotgun sequence.</title>
        <authorList>
            <person name="Zhou X.-K."/>
            <person name="Li W.-J."/>
            <person name="Duan Y.-Q."/>
        </authorList>
    </citation>
    <scope>NUCLEOTIDE SEQUENCE [LARGE SCALE GENOMIC DNA]</scope>
    <source>
        <strain evidence="1 2">L4-6</strain>
    </source>
</reference>
<organism evidence="1 2">
    <name type="scientific">Dyella tabacisoli</name>
    <dbReference type="NCBI Taxonomy" id="2282381"/>
    <lineage>
        <taxon>Bacteria</taxon>
        <taxon>Pseudomonadati</taxon>
        <taxon>Pseudomonadota</taxon>
        <taxon>Gammaproteobacteria</taxon>
        <taxon>Lysobacterales</taxon>
        <taxon>Rhodanobacteraceae</taxon>
        <taxon>Dyella</taxon>
    </lineage>
</organism>